<dbReference type="KEGG" id="smo:SELMODRAFT_425856"/>
<dbReference type="HOGENOM" id="CLU_1920721_0_0_1"/>
<dbReference type="AlphaFoldDB" id="D8SUI5"/>
<gene>
    <name evidence="1" type="ORF">SELMODRAFT_425856</name>
</gene>
<protein>
    <submittedName>
        <fullName evidence="1">Uncharacterized protein</fullName>
    </submittedName>
</protein>
<evidence type="ECO:0000313" key="2">
    <source>
        <dbReference type="Proteomes" id="UP000001514"/>
    </source>
</evidence>
<accession>D8SUI5</accession>
<dbReference type="EMBL" id="GL377643">
    <property type="protein sequence ID" value="EFJ11897.1"/>
    <property type="molecule type" value="Genomic_DNA"/>
</dbReference>
<proteinExistence type="predicted"/>
<dbReference type="Proteomes" id="UP000001514">
    <property type="component" value="Unassembled WGS sequence"/>
</dbReference>
<dbReference type="InParanoid" id="D8SUI5"/>
<keyword evidence="2" id="KW-1185">Reference proteome</keyword>
<dbReference type="Gramene" id="EFJ11897">
    <property type="protein sequence ID" value="EFJ11897"/>
    <property type="gene ID" value="SELMODRAFT_425856"/>
</dbReference>
<organism evidence="2">
    <name type="scientific">Selaginella moellendorffii</name>
    <name type="common">Spikemoss</name>
    <dbReference type="NCBI Taxonomy" id="88036"/>
    <lineage>
        <taxon>Eukaryota</taxon>
        <taxon>Viridiplantae</taxon>
        <taxon>Streptophyta</taxon>
        <taxon>Embryophyta</taxon>
        <taxon>Tracheophyta</taxon>
        <taxon>Lycopodiopsida</taxon>
        <taxon>Selaginellales</taxon>
        <taxon>Selaginellaceae</taxon>
        <taxon>Selaginella</taxon>
    </lineage>
</organism>
<reference evidence="1 2" key="1">
    <citation type="journal article" date="2011" name="Science">
        <title>The Selaginella genome identifies genetic changes associated with the evolution of vascular plants.</title>
        <authorList>
            <person name="Banks J.A."/>
            <person name="Nishiyama T."/>
            <person name="Hasebe M."/>
            <person name="Bowman J.L."/>
            <person name="Gribskov M."/>
            <person name="dePamphilis C."/>
            <person name="Albert V.A."/>
            <person name="Aono N."/>
            <person name="Aoyama T."/>
            <person name="Ambrose B.A."/>
            <person name="Ashton N.W."/>
            <person name="Axtell M.J."/>
            <person name="Barker E."/>
            <person name="Barker M.S."/>
            <person name="Bennetzen J.L."/>
            <person name="Bonawitz N.D."/>
            <person name="Chapple C."/>
            <person name="Cheng C."/>
            <person name="Correa L.G."/>
            <person name="Dacre M."/>
            <person name="DeBarry J."/>
            <person name="Dreyer I."/>
            <person name="Elias M."/>
            <person name="Engstrom E.M."/>
            <person name="Estelle M."/>
            <person name="Feng L."/>
            <person name="Finet C."/>
            <person name="Floyd S.K."/>
            <person name="Frommer W.B."/>
            <person name="Fujita T."/>
            <person name="Gramzow L."/>
            <person name="Gutensohn M."/>
            <person name="Harholt J."/>
            <person name="Hattori M."/>
            <person name="Heyl A."/>
            <person name="Hirai T."/>
            <person name="Hiwatashi Y."/>
            <person name="Ishikawa M."/>
            <person name="Iwata M."/>
            <person name="Karol K.G."/>
            <person name="Koehler B."/>
            <person name="Kolukisaoglu U."/>
            <person name="Kubo M."/>
            <person name="Kurata T."/>
            <person name="Lalonde S."/>
            <person name="Li K."/>
            <person name="Li Y."/>
            <person name="Litt A."/>
            <person name="Lyons E."/>
            <person name="Manning G."/>
            <person name="Maruyama T."/>
            <person name="Michael T.P."/>
            <person name="Mikami K."/>
            <person name="Miyazaki S."/>
            <person name="Morinaga S."/>
            <person name="Murata T."/>
            <person name="Mueller-Roeber B."/>
            <person name="Nelson D.R."/>
            <person name="Obara M."/>
            <person name="Oguri Y."/>
            <person name="Olmstead R.G."/>
            <person name="Onodera N."/>
            <person name="Petersen B.L."/>
            <person name="Pils B."/>
            <person name="Prigge M."/>
            <person name="Rensing S.A."/>
            <person name="Riano-Pachon D.M."/>
            <person name="Roberts A.W."/>
            <person name="Sato Y."/>
            <person name="Scheller H.V."/>
            <person name="Schulz B."/>
            <person name="Schulz C."/>
            <person name="Shakirov E.V."/>
            <person name="Shibagaki N."/>
            <person name="Shinohara N."/>
            <person name="Shippen D.E."/>
            <person name="Soerensen I."/>
            <person name="Sotooka R."/>
            <person name="Sugimoto N."/>
            <person name="Sugita M."/>
            <person name="Sumikawa N."/>
            <person name="Tanurdzic M."/>
            <person name="Theissen G."/>
            <person name="Ulvskov P."/>
            <person name="Wakazuki S."/>
            <person name="Weng J.K."/>
            <person name="Willats W.W."/>
            <person name="Wipf D."/>
            <person name="Wolf P.G."/>
            <person name="Yang L."/>
            <person name="Zimmer A.D."/>
            <person name="Zhu Q."/>
            <person name="Mitros T."/>
            <person name="Hellsten U."/>
            <person name="Loque D."/>
            <person name="Otillar R."/>
            <person name="Salamov A."/>
            <person name="Schmutz J."/>
            <person name="Shapiro H."/>
            <person name="Lindquist E."/>
            <person name="Lucas S."/>
            <person name="Rokhsar D."/>
            <person name="Grigoriev I.V."/>
        </authorList>
    </citation>
    <scope>NUCLEOTIDE SEQUENCE [LARGE SCALE GENOMIC DNA]</scope>
</reference>
<evidence type="ECO:0000313" key="1">
    <source>
        <dbReference type="EMBL" id="EFJ11897.1"/>
    </source>
</evidence>
<sequence>MHWEFSDERNAITTANANIILDMVIALAEIFNDNTYYESGVVYINQVTVTNNVVIYIAIVSFHTGPNLDFCHVNPAGSMLAVSEMFGVQYCIAPADQKMETLHNQTEILLGSNQGDSSTMVFVETLSSSPRI</sequence>
<name>D8SUI5_SELML</name>